<organism evidence="5 6">
    <name type="scientific">Cyanidiococcus yangmingshanensis</name>
    <dbReference type="NCBI Taxonomy" id="2690220"/>
    <lineage>
        <taxon>Eukaryota</taxon>
        <taxon>Rhodophyta</taxon>
        <taxon>Bangiophyceae</taxon>
        <taxon>Cyanidiales</taxon>
        <taxon>Cyanidiaceae</taxon>
        <taxon>Cyanidiococcus</taxon>
    </lineage>
</organism>
<comment type="caution">
    <text evidence="5">The sequence shown here is derived from an EMBL/GenBank/DDBJ whole genome shotgun (WGS) entry which is preliminary data.</text>
</comment>
<evidence type="ECO:0000256" key="4">
    <source>
        <dbReference type="RuleBase" id="RU003330"/>
    </source>
</evidence>
<dbReference type="InterPro" id="IPR000850">
    <property type="entry name" value="Adenylat/UMP-CMP_kin"/>
</dbReference>
<keyword evidence="3 4" id="KW-0418">Kinase</keyword>
<dbReference type="Proteomes" id="UP000530660">
    <property type="component" value="Unassembled WGS sequence"/>
</dbReference>
<protein>
    <submittedName>
        <fullName evidence="5">Bifunctional uridylate/adenylate kinase</fullName>
    </submittedName>
</protein>
<dbReference type="Gene3D" id="3.40.50.300">
    <property type="entry name" value="P-loop containing nucleotide triphosphate hydrolases"/>
    <property type="match status" value="1"/>
</dbReference>
<dbReference type="EMBL" id="VWRR01000011">
    <property type="protein sequence ID" value="KAF6002237.1"/>
    <property type="molecule type" value="Genomic_DNA"/>
</dbReference>
<dbReference type="PRINTS" id="PR00094">
    <property type="entry name" value="ADENYLTKNASE"/>
</dbReference>
<dbReference type="PANTHER" id="PTHR23359">
    <property type="entry name" value="NUCLEOTIDE KINASE"/>
    <property type="match status" value="1"/>
</dbReference>
<comment type="similarity">
    <text evidence="4">Belongs to the adenylate kinase family.</text>
</comment>
<dbReference type="AlphaFoldDB" id="A0A7J7II97"/>
<dbReference type="Pfam" id="PF00406">
    <property type="entry name" value="ADK"/>
    <property type="match status" value="1"/>
</dbReference>
<keyword evidence="1 4" id="KW-0808">Transferase</keyword>
<evidence type="ECO:0000256" key="1">
    <source>
        <dbReference type="ARBA" id="ARBA00022679"/>
    </source>
</evidence>
<reference evidence="5 6" key="1">
    <citation type="journal article" date="2020" name="J. Phycol.">
        <title>Comparative genome analysis reveals Cyanidiococcus gen. nov., a new extremophilic red algal genus sister to Cyanidioschyzon (Cyanidioschyzonaceae, Rhodophyta).</title>
        <authorList>
            <person name="Liu S.-L."/>
            <person name="Chiang Y.-R."/>
            <person name="Yoon H.S."/>
            <person name="Fu H.-Y."/>
        </authorList>
    </citation>
    <scope>NUCLEOTIDE SEQUENCE [LARGE SCALE GENOMIC DNA]</scope>
    <source>
        <strain evidence="5 6">THAL066</strain>
    </source>
</reference>
<name>A0A7J7II97_9RHOD</name>
<evidence type="ECO:0000313" key="6">
    <source>
        <dbReference type="Proteomes" id="UP000530660"/>
    </source>
</evidence>
<keyword evidence="6" id="KW-1185">Reference proteome</keyword>
<accession>A0A7J7II97</accession>
<dbReference type="InterPro" id="IPR027417">
    <property type="entry name" value="P-loop_NTPase"/>
</dbReference>
<dbReference type="OrthoDB" id="442176at2759"/>
<dbReference type="GO" id="GO:0006139">
    <property type="term" value="P:nucleobase-containing compound metabolic process"/>
    <property type="evidence" value="ECO:0007669"/>
    <property type="project" value="InterPro"/>
</dbReference>
<sequence length="171" mass="18890">MFAHTLPRKIGTSVGSAGQDGRVCVVGADLCRCPRRRASNPHQRNAWRACTVLQQTHRQLGLGTVQKRKPWPPTVFVLGGPGSGKGTQCKRLAEELNWATVCVGELLREEATLRCNEPRGAYLEHLLSRGEIVPGHITLELLLERCASFAEELLRHSRRRVPSSARPGRGL</sequence>
<dbReference type="GO" id="GO:0019205">
    <property type="term" value="F:nucleobase-containing compound kinase activity"/>
    <property type="evidence" value="ECO:0007669"/>
    <property type="project" value="InterPro"/>
</dbReference>
<dbReference type="SUPFAM" id="SSF52540">
    <property type="entry name" value="P-loop containing nucleoside triphosphate hydrolases"/>
    <property type="match status" value="1"/>
</dbReference>
<proteinExistence type="inferred from homology"/>
<gene>
    <name evidence="5" type="primary">URA6_1</name>
    <name evidence="5" type="ORF">F1559_003110</name>
</gene>
<evidence type="ECO:0000256" key="2">
    <source>
        <dbReference type="ARBA" id="ARBA00022741"/>
    </source>
</evidence>
<keyword evidence="2" id="KW-0547">Nucleotide-binding</keyword>
<dbReference type="GO" id="GO:0005524">
    <property type="term" value="F:ATP binding"/>
    <property type="evidence" value="ECO:0007669"/>
    <property type="project" value="InterPro"/>
</dbReference>
<evidence type="ECO:0000256" key="3">
    <source>
        <dbReference type="ARBA" id="ARBA00022777"/>
    </source>
</evidence>
<evidence type="ECO:0000313" key="5">
    <source>
        <dbReference type="EMBL" id="KAF6002237.1"/>
    </source>
</evidence>